<evidence type="ECO:0000256" key="4">
    <source>
        <dbReference type="ARBA" id="ARBA00022842"/>
    </source>
</evidence>
<accession>A0A0D0X290</accession>
<dbReference type="InterPro" id="IPR000086">
    <property type="entry name" value="NUDIX_hydrolase_dom"/>
</dbReference>
<dbReference type="Proteomes" id="UP000032254">
    <property type="component" value="Unassembled WGS sequence"/>
</dbReference>
<dbReference type="Gene3D" id="3.90.79.10">
    <property type="entry name" value="Nucleoside Triphosphate Pyrophosphohydrolase"/>
    <property type="match status" value="1"/>
</dbReference>
<keyword evidence="3 5" id="KW-0378">Hydrolase</keyword>
<evidence type="ECO:0000256" key="5">
    <source>
        <dbReference type="RuleBase" id="RU003476"/>
    </source>
</evidence>
<dbReference type="EMBL" id="JXSX01000002">
    <property type="protein sequence ID" value="KIR63555.1"/>
    <property type="molecule type" value="Genomic_DNA"/>
</dbReference>
<protein>
    <submittedName>
        <fullName evidence="7">NUDIX hydrolase</fullName>
    </submittedName>
</protein>
<evidence type="ECO:0000313" key="7">
    <source>
        <dbReference type="EMBL" id="KIR63555.1"/>
    </source>
</evidence>
<dbReference type="PANTHER" id="PTHR43046">
    <property type="entry name" value="GDP-MANNOSE MANNOSYL HYDROLASE"/>
    <property type="match status" value="1"/>
</dbReference>
<sequence length="150" mass="16550">MPPVATPRVAAGALFFDAKGRVLLVRPSYKDHWDIPGGYVEPGESPRAACKREIGEELGLTVPLGPMLVVDWAPADNEGDKLLFVFDGGILTPEQERSIRFGDGELTDWRYVDIDVLDHYGPPRLARRLHTAAMARSRAEAIYAEHGTPK</sequence>
<reference evidence="7 8" key="1">
    <citation type="submission" date="2015-01" db="EMBL/GenBank/DDBJ databases">
        <title>Sequencing and annotation of Micromonospora carbonacea strain JXNU-1 genome.</title>
        <authorList>
            <person name="Long Z."/>
            <person name="Huang Y."/>
            <person name="Jiang Y."/>
        </authorList>
    </citation>
    <scope>NUCLEOTIDE SEQUENCE [LARGE SCALE GENOMIC DNA]</scope>
    <source>
        <strain evidence="7 8">JXNU-1</strain>
    </source>
</reference>
<comment type="caution">
    <text evidence="7">The sequence shown here is derived from an EMBL/GenBank/DDBJ whole genome shotgun (WGS) entry which is preliminary data.</text>
</comment>
<evidence type="ECO:0000313" key="8">
    <source>
        <dbReference type="Proteomes" id="UP000032254"/>
    </source>
</evidence>
<comment type="cofactor">
    <cofactor evidence="1">
        <name>Mg(2+)</name>
        <dbReference type="ChEBI" id="CHEBI:18420"/>
    </cofactor>
</comment>
<gene>
    <name evidence="7" type="ORF">TK50_21565</name>
</gene>
<dbReference type="PRINTS" id="PR00502">
    <property type="entry name" value="NUDIXFAMILY"/>
</dbReference>
<dbReference type="InterPro" id="IPR020476">
    <property type="entry name" value="Nudix_hydrolase"/>
</dbReference>
<dbReference type="InterPro" id="IPR015797">
    <property type="entry name" value="NUDIX_hydrolase-like_dom_sf"/>
</dbReference>
<organism evidence="7 8">
    <name type="scientific">Micromonospora haikouensis</name>
    <dbReference type="NCBI Taxonomy" id="686309"/>
    <lineage>
        <taxon>Bacteria</taxon>
        <taxon>Bacillati</taxon>
        <taxon>Actinomycetota</taxon>
        <taxon>Actinomycetes</taxon>
        <taxon>Micromonosporales</taxon>
        <taxon>Micromonosporaceae</taxon>
        <taxon>Micromonospora</taxon>
    </lineage>
</organism>
<dbReference type="AlphaFoldDB" id="A0A0D0X290"/>
<evidence type="ECO:0000256" key="1">
    <source>
        <dbReference type="ARBA" id="ARBA00001946"/>
    </source>
</evidence>
<dbReference type="PANTHER" id="PTHR43046:SF12">
    <property type="entry name" value="GDP-MANNOSE MANNOSYL HYDROLASE"/>
    <property type="match status" value="1"/>
</dbReference>
<comment type="similarity">
    <text evidence="2 5">Belongs to the Nudix hydrolase family.</text>
</comment>
<dbReference type="PATRIC" id="fig|47853.6.peg.4518"/>
<name>A0A0D0X290_9ACTN</name>
<dbReference type="PROSITE" id="PS00893">
    <property type="entry name" value="NUDIX_BOX"/>
    <property type="match status" value="1"/>
</dbReference>
<keyword evidence="4" id="KW-0460">Magnesium</keyword>
<dbReference type="GO" id="GO:0016787">
    <property type="term" value="F:hydrolase activity"/>
    <property type="evidence" value="ECO:0007669"/>
    <property type="project" value="UniProtKB-KW"/>
</dbReference>
<evidence type="ECO:0000256" key="2">
    <source>
        <dbReference type="ARBA" id="ARBA00005582"/>
    </source>
</evidence>
<keyword evidence="8" id="KW-1185">Reference proteome</keyword>
<dbReference type="CDD" id="cd18876">
    <property type="entry name" value="NUDIX_Hydrolase"/>
    <property type="match status" value="1"/>
</dbReference>
<feature type="domain" description="Nudix hydrolase" evidence="6">
    <location>
        <begin position="6"/>
        <end position="136"/>
    </location>
</feature>
<dbReference type="PROSITE" id="PS51462">
    <property type="entry name" value="NUDIX"/>
    <property type="match status" value="1"/>
</dbReference>
<proteinExistence type="inferred from homology"/>
<dbReference type="SUPFAM" id="SSF55811">
    <property type="entry name" value="Nudix"/>
    <property type="match status" value="1"/>
</dbReference>
<evidence type="ECO:0000256" key="3">
    <source>
        <dbReference type="ARBA" id="ARBA00022801"/>
    </source>
</evidence>
<dbReference type="InterPro" id="IPR020084">
    <property type="entry name" value="NUDIX_hydrolase_CS"/>
</dbReference>
<dbReference type="Pfam" id="PF00293">
    <property type="entry name" value="NUDIX"/>
    <property type="match status" value="1"/>
</dbReference>
<dbReference type="OrthoDB" id="4247482at2"/>
<evidence type="ECO:0000259" key="6">
    <source>
        <dbReference type="PROSITE" id="PS51462"/>
    </source>
</evidence>